<reference evidence="2 3" key="1">
    <citation type="journal article" date="2021" name="Elife">
        <title>Chloroplast acquisition without the gene transfer in kleptoplastic sea slugs, Plakobranchus ocellatus.</title>
        <authorList>
            <person name="Maeda T."/>
            <person name="Takahashi S."/>
            <person name="Yoshida T."/>
            <person name="Shimamura S."/>
            <person name="Takaki Y."/>
            <person name="Nagai Y."/>
            <person name="Toyoda A."/>
            <person name="Suzuki Y."/>
            <person name="Arimoto A."/>
            <person name="Ishii H."/>
            <person name="Satoh N."/>
            <person name="Nishiyama T."/>
            <person name="Hasebe M."/>
            <person name="Maruyama T."/>
            <person name="Minagawa J."/>
            <person name="Obokata J."/>
            <person name="Shigenobu S."/>
        </authorList>
    </citation>
    <scope>NUCLEOTIDE SEQUENCE [LARGE SCALE GENOMIC DNA]</scope>
</reference>
<feature type="compositionally biased region" description="Basic and acidic residues" evidence="1">
    <location>
        <begin position="22"/>
        <end position="32"/>
    </location>
</feature>
<feature type="region of interest" description="Disordered" evidence="1">
    <location>
        <begin position="1"/>
        <end position="60"/>
    </location>
</feature>
<proteinExistence type="predicted"/>
<dbReference type="EMBL" id="BLXT01003055">
    <property type="protein sequence ID" value="GFO00178.1"/>
    <property type="molecule type" value="Genomic_DNA"/>
</dbReference>
<feature type="compositionally biased region" description="Polar residues" evidence="1">
    <location>
        <begin position="1"/>
        <end position="19"/>
    </location>
</feature>
<organism evidence="2 3">
    <name type="scientific">Plakobranchus ocellatus</name>
    <dbReference type="NCBI Taxonomy" id="259542"/>
    <lineage>
        <taxon>Eukaryota</taxon>
        <taxon>Metazoa</taxon>
        <taxon>Spiralia</taxon>
        <taxon>Lophotrochozoa</taxon>
        <taxon>Mollusca</taxon>
        <taxon>Gastropoda</taxon>
        <taxon>Heterobranchia</taxon>
        <taxon>Euthyneura</taxon>
        <taxon>Panpulmonata</taxon>
        <taxon>Sacoglossa</taxon>
        <taxon>Placobranchoidea</taxon>
        <taxon>Plakobranchidae</taxon>
        <taxon>Plakobranchus</taxon>
    </lineage>
</organism>
<protein>
    <submittedName>
        <fullName evidence="2">Uncharacterized protein</fullName>
    </submittedName>
</protein>
<evidence type="ECO:0000313" key="3">
    <source>
        <dbReference type="Proteomes" id="UP000735302"/>
    </source>
</evidence>
<comment type="caution">
    <text evidence="2">The sequence shown here is derived from an EMBL/GenBank/DDBJ whole genome shotgun (WGS) entry which is preliminary data.</text>
</comment>
<dbReference type="Proteomes" id="UP000735302">
    <property type="component" value="Unassembled WGS sequence"/>
</dbReference>
<evidence type="ECO:0000256" key="1">
    <source>
        <dbReference type="SAM" id="MobiDB-lite"/>
    </source>
</evidence>
<name>A0AAV4A0I6_9GAST</name>
<evidence type="ECO:0000313" key="2">
    <source>
        <dbReference type="EMBL" id="GFO00178.1"/>
    </source>
</evidence>
<dbReference type="AlphaFoldDB" id="A0AAV4A0I6"/>
<sequence length="97" mass="11105">MASPQQSDLRLSGPPSAQRTFVGDRTRDRRFPADLGTDSQDEEEGKEEEEEEEEEYKEGEEEMMVMRMMTFTVRDDLDLEANDCCNLVGQAAINMHV</sequence>
<accession>A0AAV4A0I6</accession>
<feature type="compositionally biased region" description="Acidic residues" evidence="1">
    <location>
        <begin position="39"/>
        <end position="60"/>
    </location>
</feature>
<gene>
    <name evidence="2" type="ORF">PoB_002668300</name>
</gene>
<keyword evidence="3" id="KW-1185">Reference proteome</keyword>